<protein>
    <recommendedName>
        <fullName evidence="4">HNH/Endo VII superfamily nuclease toxins domain-containing protein</fullName>
    </recommendedName>
</protein>
<feature type="region of interest" description="Disordered" evidence="1">
    <location>
        <begin position="1"/>
        <end position="50"/>
    </location>
</feature>
<feature type="region of interest" description="Disordered" evidence="1">
    <location>
        <begin position="80"/>
        <end position="102"/>
    </location>
</feature>
<dbReference type="EMBL" id="CAJNOJ010000012">
    <property type="protein sequence ID" value="CAF0796661.1"/>
    <property type="molecule type" value="Genomic_DNA"/>
</dbReference>
<reference evidence="2" key="1">
    <citation type="submission" date="2021-02" db="EMBL/GenBank/DDBJ databases">
        <authorList>
            <person name="Nowell W R."/>
        </authorList>
    </citation>
    <scope>NUCLEOTIDE SEQUENCE</scope>
</reference>
<name>A0A813S8G2_ADIRI</name>
<evidence type="ECO:0008006" key="4">
    <source>
        <dbReference type="Google" id="ProtNLM"/>
    </source>
</evidence>
<evidence type="ECO:0000313" key="3">
    <source>
        <dbReference type="Proteomes" id="UP000663852"/>
    </source>
</evidence>
<evidence type="ECO:0000256" key="1">
    <source>
        <dbReference type="SAM" id="MobiDB-lite"/>
    </source>
</evidence>
<feature type="compositionally biased region" description="Basic and acidic residues" evidence="1">
    <location>
        <begin position="9"/>
        <end position="24"/>
    </location>
</feature>
<sequence length="111" mass="12806">MATQQQSYNDKKDTHSEYENEAFQKAKFANGIPSSKQPVNNGQPQKIKDTNNAGRYLYQYEFINDFGEEISIRLDNAVDYQDSNPNQGPHYNAGPKGGKLKQHHYFKKYNN</sequence>
<gene>
    <name evidence="2" type="ORF">EDS130_LOCUS4631</name>
</gene>
<dbReference type="Proteomes" id="UP000663852">
    <property type="component" value="Unassembled WGS sequence"/>
</dbReference>
<feature type="compositionally biased region" description="Polar residues" evidence="1">
    <location>
        <begin position="32"/>
        <end position="44"/>
    </location>
</feature>
<accession>A0A813S8G2</accession>
<organism evidence="2 3">
    <name type="scientific">Adineta ricciae</name>
    <name type="common">Rotifer</name>
    <dbReference type="NCBI Taxonomy" id="249248"/>
    <lineage>
        <taxon>Eukaryota</taxon>
        <taxon>Metazoa</taxon>
        <taxon>Spiralia</taxon>
        <taxon>Gnathifera</taxon>
        <taxon>Rotifera</taxon>
        <taxon>Eurotatoria</taxon>
        <taxon>Bdelloidea</taxon>
        <taxon>Adinetida</taxon>
        <taxon>Adinetidae</taxon>
        <taxon>Adineta</taxon>
    </lineage>
</organism>
<comment type="caution">
    <text evidence="2">The sequence shown here is derived from an EMBL/GenBank/DDBJ whole genome shotgun (WGS) entry which is preliminary data.</text>
</comment>
<dbReference type="OrthoDB" id="10055038at2759"/>
<proteinExistence type="predicted"/>
<dbReference type="AlphaFoldDB" id="A0A813S8G2"/>
<evidence type="ECO:0000313" key="2">
    <source>
        <dbReference type="EMBL" id="CAF0796661.1"/>
    </source>
</evidence>